<evidence type="ECO:0000256" key="3">
    <source>
        <dbReference type="ARBA" id="ARBA00023163"/>
    </source>
</evidence>
<dbReference type="InterPro" id="IPR050679">
    <property type="entry name" value="Bact_HTH_transcr_reg"/>
</dbReference>
<dbReference type="SMART" id="SM00345">
    <property type="entry name" value="HTH_GNTR"/>
    <property type="match status" value="1"/>
</dbReference>
<dbReference type="InterPro" id="IPR036390">
    <property type="entry name" value="WH_DNA-bd_sf"/>
</dbReference>
<keyword evidence="3" id="KW-0804">Transcription</keyword>
<feature type="domain" description="HTH gntR-type" evidence="4">
    <location>
        <begin position="14"/>
        <end position="82"/>
    </location>
</feature>
<dbReference type="Pfam" id="PF07702">
    <property type="entry name" value="UTRA"/>
    <property type="match status" value="1"/>
</dbReference>
<dbReference type="SMART" id="SM00866">
    <property type="entry name" value="UTRA"/>
    <property type="match status" value="1"/>
</dbReference>
<evidence type="ECO:0000259" key="4">
    <source>
        <dbReference type="PROSITE" id="PS50949"/>
    </source>
</evidence>
<sequence>MIITAEDLDFASPVPLYQQLFDVLIDRCDHSSLHAGDLLPTEESLTRELDVSRATVNRAYRMLAEENCVDRVPGVGTFVRPRRMRRSLGQASDFLGETQRLGRAASYQLVSLTAGRPNRIQRDRLAVNDGEQVWHLDRLQLVDGRPVAIEHLTVPVALVPDLTAEQAASPIFPVLRAAGGTEATLRHALGAGLLPEADAKLLGAKPGAAMFRFERETVGDDGRPWEYGIVHMPAVTTRYDCEVRTGDAPVSF</sequence>
<dbReference type="PROSITE" id="PS50949">
    <property type="entry name" value="HTH_GNTR"/>
    <property type="match status" value="1"/>
</dbReference>
<dbReference type="PRINTS" id="PR00035">
    <property type="entry name" value="HTHGNTR"/>
</dbReference>
<dbReference type="SUPFAM" id="SSF64288">
    <property type="entry name" value="Chorismate lyase-like"/>
    <property type="match status" value="1"/>
</dbReference>
<proteinExistence type="predicted"/>
<organism evidence="5 6">
    <name type="scientific">Kribbibacterium absianum</name>
    <dbReference type="NCBI Taxonomy" id="3044210"/>
    <lineage>
        <taxon>Bacteria</taxon>
        <taxon>Bacillati</taxon>
        <taxon>Actinomycetota</taxon>
        <taxon>Coriobacteriia</taxon>
        <taxon>Coriobacteriales</taxon>
        <taxon>Kribbibacteriaceae</taxon>
        <taxon>Kribbibacterium</taxon>
    </lineage>
</organism>
<keyword evidence="6" id="KW-1185">Reference proteome</keyword>
<dbReference type="EMBL" id="JASJEX010000003">
    <property type="protein sequence ID" value="MDJ1129900.1"/>
    <property type="molecule type" value="Genomic_DNA"/>
</dbReference>
<accession>A0ABT6ZLH7</accession>
<dbReference type="InterPro" id="IPR028978">
    <property type="entry name" value="Chorismate_lyase_/UTRA_dom_sf"/>
</dbReference>
<dbReference type="InterPro" id="IPR036388">
    <property type="entry name" value="WH-like_DNA-bd_sf"/>
</dbReference>
<evidence type="ECO:0000313" key="6">
    <source>
        <dbReference type="Proteomes" id="UP001431693"/>
    </source>
</evidence>
<dbReference type="PANTHER" id="PTHR44846">
    <property type="entry name" value="MANNOSYL-D-GLYCERATE TRANSPORT/METABOLISM SYSTEM REPRESSOR MNGR-RELATED"/>
    <property type="match status" value="1"/>
</dbReference>
<dbReference type="Proteomes" id="UP001431693">
    <property type="component" value="Unassembled WGS sequence"/>
</dbReference>
<gene>
    <name evidence="5" type="ORF">QJ043_07400</name>
</gene>
<keyword evidence="2" id="KW-0238">DNA-binding</keyword>
<dbReference type="InterPro" id="IPR000524">
    <property type="entry name" value="Tscrpt_reg_HTH_GntR"/>
</dbReference>
<evidence type="ECO:0000256" key="2">
    <source>
        <dbReference type="ARBA" id="ARBA00023125"/>
    </source>
</evidence>
<evidence type="ECO:0000313" key="5">
    <source>
        <dbReference type="EMBL" id="MDJ1129900.1"/>
    </source>
</evidence>
<keyword evidence="1" id="KW-0805">Transcription regulation</keyword>
<dbReference type="SUPFAM" id="SSF46785">
    <property type="entry name" value="Winged helix' DNA-binding domain"/>
    <property type="match status" value="1"/>
</dbReference>
<comment type="caution">
    <text evidence="5">The sequence shown here is derived from an EMBL/GenBank/DDBJ whole genome shotgun (WGS) entry which is preliminary data.</text>
</comment>
<dbReference type="InterPro" id="IPR011663">
    <property type="entry name" value="UTRA"/>
</dbReference>
<evidence type="ECO:0000256" key="1">
    <source>
        <dbReference type="ARBA" id="ARBA00023015"/>
    </source>
</evidence>
<protein>
    <submittedName>
        <fullName evidence="5">GntR family transcriptional regulator</fullName>
    </submittedName>
</protein>
<reference evidence="5" key="1">
    <citation type="submission" date="2023-05" db="EMBL/GenBank/DDBJ databases">
        <title>[olsenella] sp. nov., isolated from a pig farm feces dump.</title>
        <authorList>
            <person name="Chang Y.-H."/>
        </authorList>
    </citation>
    <scope>NUCLEOTIDE SEQUENCE</scope>
    <source>
        <strain evidence="5">YH-ols2217</strain>
    </source>
</reference>
<dbReference type="PANTHER" id="PTHR44846:SF17">
    <property type="entry name" value="GNTR-FAMILY TRANSCRIPTIONAL REGULATOR"/>
    <property type="match status" value="1"/>
</dbReference>
<dbReference type="Pfam" id="PF00392">
    <property type="entry name" value="GntR"/>
    <property type="match status" value="1"/>
</dbReference>
<name>A0ABT6ZLH7_9ACTN</name>
<dbReference type="Gene3D" id="3.40.1410.10">
    <property type="entry name" value="Chorismate lyase-like"/>
    <property type="match status" value="1"/>
</dbReference>
<dbReference type="CDD" id="cd07377">
    <property type="entry name" value="WHTH_GntR"/>
    <property type="match status" value="1"/>
</dbReference>
<dbReference type="Gene3D" id="1.10.10.10">
    <property type="entry name" value="Winged helix-like DNA-binding domain superfamily/Winged helix DNA-binding domain"/>
    <property type="match status" value="1"/>
</dbReference>
<dbReference type="RefSeq" id="WP_283713020.1">
    <property type="nucleotide sequence ID" value="NZ_JASJEW010000002.1"/>
</dbReference>